<dbReference type="GO" id="GO:0015031">
    <property type="term" value="P:protein transport"/>
    <property type="evidence" value="ECO:0007669"/>
    <property type="project" value="UniProtKB-KW"/>
</dbReference>
<dbReference type="GO" id="GO:0005886">
    <property type="term" value="C:plasma membrane"/>
    <property type="evidence" value="ECO:0007669"/>
    <property type="project" value="UniProtKB-SubCell"/>
</dbReference>
<protein>
    <recommendedName>
        <fullName evidence="11">Biopolymer transporter ExbD</fullName>
    </recommendedName>
</protein>
<evidence type="ECO:0000256" key="4">
    <source>
        <dbReference type="ARBA" id="ARBA00022692"/>
    </source>
</evidence>
<reference evidence="9 10" key="1">
    <citation type="submission" date="2015-11" db="EMBL/GenBank/DDBJ databases">
        <title>Evidence for parallel genomic evolution in an endosymbiosis of termite gut flagellates.</title>
        <authorList>
            <person name="Zheng H."/>
        </authorList>
    </citation>
    <scope>NUCLEOTIDE SEQUENCE [LARGE SCALE GENOMIC DNA]</scope>
    <source>
        <strain evidence="9 10">CET450</strain>
    </source>
</reference>
<proteinExistence type="inferred from homology"/>
<evidence type="ECO:0008006" key="11">
    <source>
        <dbReference type="Google" id="ProtNLM"/>
    </source>
</evidence>
<evidence type="ECO:0000256" key="3">
    <source>
        <dbReference type="ARBA" id="ARBA00022475"/>
    </source>
</evidence>
<comment type="caution">
    <text evidence="9">The sequence shown here is derived from an EMBL/GenBank/DDBJ whole genome shotgun (WGS) entry which is preliminary data.</text>
</comment>
<dbReference type="Pfam" id="PF02472">
    <property type="entry name" value="ExbD"/>
    <property type="match status" value="1"/>
</dbReference>
<name>A0A1E5IFM0_ENDTX</name>
<dbReference type="InterPro" id="IPR003400">
    <property type="entry name" value="ExbD"/>
</dbReference>
<accession>A0A1E5IFM0</accession>
<evidence type="ECO:0000256" key="2">
    <source>
        <dbReference type="ARBA" id="ARBA00005811"/>
    </source>
</evidence>
<keyword evidence="6 8" id="KW-0472">Membrane</keyword>
<evidence type="ECO:0000313" key="10">
    <source>
        <dbReference type="Proteomes" id="UP000095237"/>
    </source>
</evidence>
<keyword evidence="7" id="KW-0813">Transport</keyword>
<keyword evidence="5 8" id="KW-1133">Transmembrane helix</keyword>
<gene>
    <name evidence="9" type="ORF">ATZ36_10315</name>
</gene>
<evidence type="ECO:0000256" key="7">
    <source>
        <dbReference type="RuleBase" id="RU003879"/>
    </source>
</evidence>
<keyword evidence="3" id="KW-1003">Cell membrane</keyword>
<keyword evidence="7" id="KW-0653">Protein transport</keyword>
<evidence type="ECO:0000256" key="5">
    <source>
        <dbReference type="ARBA" id="ARBA00022989"/>
    </source>
</evidence>
<keyword evidence="4 7" id="KW-0812">Transmembrane</keyword>
<evidence type="ECO:0000256" key="8">
    <source>
        <dbReference type="SAM" id="Phobius"/>
    </source>
</evidence>
<organism evidence="9 10">
    <name type="scientific">Endomicrobium trichonymphae</name>
    <dbReference type="NCBI Taxonomy" id="1408204"/>
    <lineage>
        <taxon>Bacteria</taxon>
        <taxon>Pseudomonadati</taxon>
        <taxon>Elusimicrobiota</taxon>
        <taxon>Endomicrobiia</taxon>
        <taxon>Endomicrobiales</taxon>
        <taxon>Endomicrobiaceae</taxon>
        <taxon>Candidatus Endomicrobiellum</taxon>
    </lineage>
</organism>
<dbReference type="Gene3D" id="3.30.420.270">
    <property type="match status" value="1"/>
</dbReference>
<dbReference type="GO" id="GO:0022857">
    <property type="term" value="F:transmembrane transporter activity"/>
    <property type="evidence" value="ECO:0007669"/>
    <property type="project" value="InterPro"/>
</dbReference>
<sequence length="138" mass="15451">MVLKRKRNTVISEINITPFTDVVLVLLIIFMITTPMLMQPGIKVNLPKTQISDSEDTSNIVVLISKTGYVYVQGKQIHDSNIADVMRILMSSHPDKAVIIKGDKEVQYDCIIQFMDKAKKAGITKFALAVDKNNISEN</sequence>
<keyword evidence="10" id="KW-1185">Reference proteome</keyword>
<dbReference type="EMBL" id="LNVX01000772">
    <property type="protein sequence ID" value="OEG69296.1"/>
    <property type="molecule type" value="Genomic_DNA"/>
</dbReference>
<dbReference type="PANTHER" id="PTHR30558:SF7">
    <property type="entry name" value="TOL-PAL SYSTEM PROTEIN TOLR"/>
    <property type="match status" value="1"/>
</dbReference>
<dbReference type="AlphaFoldDB" id="A0A1E5IFM0"/>
<comment type="similarity">
    <text evidence="2 7">Belongs to the ExbD/TolR family.</text>
</comment>
<feature type="transmembrane region" description="Helical" evidence="8">
    <location>
        <begin position="21"/>
        <end position="38"/>
    </location>
</feature>
<dbReference type="Proteomes" id="UP000095237">
    <property type="component" value="Unassembled WGS sequence"/>
</dbReference>
<comment type="subcellular location">
    <subcellularLocation>
        <location evidence="1">Cell membrane</location>
        <topology evidence="1">Single-pass membrane protein</topology>
    </subcellularLocation>
    <subcellularLocation>
        <location evidence="7">Cell membrane</location>
        <topology evidence="7">Single-pass type II membrane protein</topology>
    </subcellularLocation>
</comment>
<evidence type="ECO:0000256" key="1">
    <source>
        <dbReference type="ARBA" id="ARBA00004162"/>
    </source>
</evidence>
<evidence type="ECO:0000256" key="6">
    <source>
        <dbReference type="ARBA" id="ARBA00023136"/>
    </source>
</evidence>
<evidence type="ECO:0000313" key="9">
    <source>
        <dbReference type="EMBL" id="OEG69296.1"/>
    </source>
</evidence>
<dbReference type="PANTHER" id="PTHR30558">
    <property type="entry name" value="EXBD MEMBRANE COMPONENT OF PMF-DRIVEN MACROMOLECULE IMPORT SYSTEM"/>
    <property type="match status" value="1"/>
</dbReference>